<reference evidence="3" key="1">
    <citation type="submission" date="2016-11" db="EMBL/GenBank/DDBJ databases">
        <title>Complete Genome Sequence of alachlor-degrading Sphingomonas sp. strain JJ-A5.</title>
        <authorList>
            <person name="Lee H."/>
            <person name="Ka J.-O."/>
        </authorList>
    </citation>
    <scope>NUCLEOTIDE SEQUENCE [LARGE SCALE GENOMIC DNA]</scope>
    <source>
        <strain evidence="3">JJ-A5</strain>
    </source>
</reference>
<evidence type="ECO:0000313" key="2">
    <source>
        <dbReference type="EMBL" id="API58279.1"/>
    </source>
</evidence>
<evidence type="ECO:0000313" key="3">
    <source>
        <dbReference type="Proteomes" id="UP000182063"/>
    </source>
</evidence>
<feature type="region of interest" description="Disordered" evidence="1">
    <location>
        <begin position="187"/>
        <end position="225"/>
    </location>
</feature>
<protein>
    <submittedName>
        <fullName evidence="2">Uncharacterized protein</fullName>
    </submittedName>
</protein>
<dbReference type="Proteomes" id="UP000182063">
    <property type="component" value="Chromosome"/>
</dbReference>
<evidence type="ECO:0000256" key="1">
    <source>
        <dbReference type="SAM" id="MobiDB-lite"/>
    </source>
</evidence>
<proteinExistence type="predicted"/>
<dbReference type="AlphaFoldDB" id="A0A1L3ZRN0"/>
<dbReference type="RefSeq" id="WP_072595852.1">
    <property type="nucleotide sequence ID" value="NZ_CP018221.1"/>
</dbReference>
<accession>A0A1L3ZRN0</accession>
<gene>
    <name evidence="2" type="ORF">BSL82_02300</name>
</gene>
<sequence>MTDIALSTALVAFTSPIKGYDGKAATFQIKPGGVVERELFEAELAARWRAPKVYHFQLCDALADGVRALAEKEDQPRLLEVIRLSRAAEKLSKEDEALLVETERLMANAWPEFRILQERQVQRGSILPLVAFMWFVKGWDDAVPGKIAFTADEKVAEAALAHVHPLDIRTVGNEAYAMLYGGGHAKNSAALSGSGESQETSNSDSASPADGKSTGKSGRKTPATS</sequence>
<keyword evidence="3" id="KW-1185">Reference proteome</keyword>
<organism evidence="2 3">
    <name type="scientific">Tardibacter chloracetimidivorans</name>
    <dbReference type="NCBI Taxonomy" id="1921510"/>
    <lineage>
        <taxon>Bacteria</taxon>
        <taxon>Pseudomonadati</taxon>
        <taxon>Pseudomonadota</taxon>
        <taxon>Alphaproteobacteria</taxon>
        <taxon>Sphingomonadales</taxon>
        <taxon>Sphingomonadaceae</taxon>
        <taxon>Tardibacter</taxon>
    </lineage>
</organism>
<dbReference type="STRING" id="1921510.BSL82_02300"/>
<dbReference type="KEGG" id="sphj:BSL82_02300"/>
<dbReference type="OrthoDB" id="7567300at2"/>
<name>A0A1L3ZRN0_9SPHN</name>
<feature type="compositionally biased region" description="Polar residues" evidence="1">
    <location>
        <begin position="189"/>
        <end position="206"/>
    </location>
</feature>
<dbReference type="EMBL" id="CP018221">
    <property type="protein sequence ID" value="API58279.1"/>
    <property type="molecule type" value="Genomic_DNA"/>
</dbReference>